<reference evidence="3" key="2">
    <citation type="submission" date="2023-06" db="EMBL/GenBank/DDBJ databases">
        <authorList>
            <consortium name="Lawrence Berkeley National Laboratory"/>
            <person name="Haridas S."/>
            <person name="Hensen N."/>
            <person name="Bonometti L."/>
            <person name="Westerberg I."/>
            <person name="Brannstrom I.O."/>
            <person name="Guillou S."/>
            <person name="Cros-Aarteil S."/>
            <person name="Calhoun S."/>
            <person name="Kuo A."/>
            <person name="Mondo S."/>
            <person name="Pangilinan J."/>
            <person name="Riley R."/>
            <person name="Labutti K."/>
            <person name="Andreopoulos B."/>
            <person name="Lipzen A."/>
            <person name="Chen C."/>
            <person name="Yanf M."/>
            <person name="Daum C."/>
            <person name="Ng V."/>
            <person name="Clum A."/>
            <person name="Steindorff A."/>
            <person name="Ohm R."/>
            <person name="Martin F."/>
            <person name="Silar P."/>
            <person name="Natvig D."/>
            <person name="Lalanne C."/>
            <person name="Gautier V."/>
            <person name="Ament-Velasquez S.L."/>
            <person name="Kruys A."/>
            <person name="Hutchinson M.I."/>
            <person name="Powell A.J."/>
            <person name="Barry K."/>
            <person name="Miller A.N."/>
            <person name="Grigoriev I.V."/>
            <person name="Debuchy R."/>
            <person name="Gladieux P."/>
            <person name="Thoren M.H."/>
            <person name="Johannesson H."/>
        </authorList>
    </citation>
    <scope>NUCLEOTIDE SEQUENCE</scope>
    <source>
        <strain evidence="3">CBS 560.94</strain>
    </source>
</reference>
<dbReference type="Proteomes" id="UP001278500">
    <property type="component" value="Unassembled WGS sequence"/>
</dbReference>
<name>A0AAE0JQR5_9PEZI</name>
<feature type="region of interest" description="Disordered" evidence="1">
    <location>
        <begin position="375"/>
        <end position="394"/>
    </location>
</feature>
<keyword evidence="2" id="KW-0732">Signal</keyword>
<feature type="compositionally biased region" description="Low complexity" evidence="1">
    <location>
        <begin position="463"/>
        <end position="478"/>
    </location>
</feature>
<evidence type="ECO:0000256" key="1">
    <source>
        <dbReference type="SAM" id="MobiDB-lite"/>
    </source>
</evidence>
<dbReference type="RefSeq" id="XP_062687369.1">
    <property type="nucleotide sequence ID" value="XM_062831222.1"/>
</dbReference>
<dbReference type="EMBL" id="JAUEPP010000001">
    <property type="protein sequence ID" value="KAK3355992.1"/>
    <property type="molecule type" value="Genomic_DNA"/>
</dbReference>
<organism evidence="3 4">
    <name type="scientific">Neurospora tetraspora</name>
    <dbReference type="NCBI Taxonomy" id="94610"/>
    <lineage>
        <taxon>Eukaryota</taxon>
        <taxon>Fungi</taxon>
        <taxon>Dikarya</taxon>
        <taxon>Ascomycota</taxon>
        <taxon>Pezizomycotina</taxon>
        <taxon>Sordariomycetes</taxon>
        <taxon>Sordariomycetidae</taxon>
        <taxon>Sordariales</taxon>
        <taxon>Sordariaceae</taxon>
        <taxon>Neurospora</taxon>
    </lineage>
</organism>
<accession>A0AAE0JQR5</accession>
<proteinExistence type="predicted"/>
<feature type="compositionally biased region" description="Polar residues" evidence="1">
    <location>
        <begin position="440"/>
        <end position="462"/>
    </location>
</feature>
<evidence type="ECO:0000256" key="2">
    <source>
        <dbReference type="SAM" id="SignalP"/>
    </source>
</evidence>
<feature type="compositionally biased region" description="Polar residues" evidence="1">
    <location>
        <begin position="486"/>
        <end position="504"/>
    </location>
</feature>
<dbReference type="AlphaFoldDB" id="A0AAE0JQR5"/>
<sequence length="552" mass="62841">MHIHSLLALTLAATTSALPSLPECLMNDESRSRACREVGPAQSKQEIVDGQKQQNRGGLQGQIEYVDQQIGKEIECPECGKNIVGDLAHNNIITGQGEQQLDMINGKTHEQWMNMGQKEQDSMPHGQKSNFKIGQNQKRNQHFGQLFAGQSNTHGSMNMDTGKTQQDELLAKGQGMTQELYNGRIQERDNTHNWGNQLYQGQNQEQQEQFMTGQGQNQQEQFNKGLFNKGLYNTGSNTNGIIQDFNKGGQNQQLYNGQQLYKTGQNGVLVTTTHNHQQEQFNKGQGTQQLYNGQQTHQQQQWNNGPNDILVTTHQFYQGQPINTQQLNKGQGIQQLYNGQGIQQLYNGQQMDNQLYKTWQNGILVTTPNHQQEQFNKGQQTQEQFNKGQQTQEQFKTNGIQARHEITQTGIAEQFDGQNKQHQQFDGQNKQGQEMFTGKTTEQEQFAGNAQSKQQEQFTGNAQSKQQEQIDGQKQGQQWTKDGKTQEQWSQNGKQQEQFDGQNAQGQQELLVFNPQQMMDFISSQAKQGQQWVREQVVRDGKKQVVWTCVDQ</sequence>
<feature type="chain" id="PRO_5042139114" evidence="2">
    <location>
        <begin position="18"/>
        <end position="552"/>
    </location>
</feature>
<feature type="signal peptide" evidence="2">
    <location>
        <begin position="1"/>
        <end position="17"/>
    </location>
</feature>
<keyword evidence="4" id="KW-1185">Reference proteome</keyword>
<dbReference type="GeneID" id="87868376"/>
<gene>
    <name evidence="3" type="ORF">B0H65DRAFT_65031</name>
</gene>
<protein>
    <submittedName>
        <fullName evidence="3">Uncharacterized protein</fullName>
    </submittedName>
</protein>
<reference evidence="3" key="1">
    <citation type="journal article" date="2023" name="Mol. Phylogenet. Evol.">
        <title>Genome-scale phylogeny and comparative genomics of the fungal order Sordariales.</title>
        <authorList>
            <person name="Hensen N."/>
            <person name="Bonometti L."/>
            <person name="Westerberg I."/>
            <person name="Brannstrom I.O."/>
            <person name="Guillou S."/>
            <person name="Cros-Aarteil S."/>
            <person name="Calhoun S."/>
            <person name="Haridas S."/>
            <person name="Kuo A."/>
            <person name="Mondo S."/>
            <person name="Pangilinan J."/>
            <person name="Riley R."/>
            <person name="LaButti K."/>
            <person name="Andreopoulos B."/>
            <person name="Lipzen A."/>
            <person name="Chen C."/>
            <person name="Yan M."/>
            <person name="Daum C."/>
            <person name="Ng V."/>
            <person name="Clum A."/>
            <person name="Steindorff A."/>
            <person name="Ohm R.A."/>
            <person name="Martin F."/>
            <person name="Silar P."/>
            <person name="Natvig D.O."/>
            <person name="Lalanne C."/>
            <person name="Gautier V."/>
            <person name="Ament-Velasquez S.L."/>
            <person name="Kruys A."/>
            <person name="Hutchinson M.I."/>
            <person name="Powell A.J."/>
            <person name="Barry K."/>
            <person name="Miller A.N."/>
            <person name="Grigoriev I.V."/>
            <person name="Debuchy R."/>
            <person name="Gladieux P."/>
            <person name="Hiltunen Thoren M."/>
            <person name="Johannesson H."/>
        </authorList>
    </citation>
    <scope>NUCLEOTIDE SEQUENCE</scope>
    <source>
        <strain evidence="3">CBS 560.94</strain>
    </source>
</reference>
<feature type="region of interest" description="Disordered" evidence="1">
    <location>
        <begin position="440"/>
        <end position="504"/>
    </location>
</feature>
<evidence type="ECO:0000313" key="4">
    <source>
        <dbReference type="Proteomes" id="UP001278500"/>
    </source>
</evidence>
<comment type="caution">
    <text evidence="3">The sequence shown here is derived from an EMBL/GenBank/DDBJ whole genome shotgun (WGS) entry which is preliminary data.</text>
</comment>
<evidence type="ECO:0000313" key="3">
    <source>
        <dbReference type="EMBL" id="KAK3355992.1"/>
    </source>
</evidence>